<evidence type="ECO:0000256" key="2">
    <source>
        <dbReference type="ARBA" id="ARBA00023125"/>
    </source>
</evidence>
<dbReference type="RefSeq" id="WP_205106224.1">
    <property type="nucleotide sequence ID" value="NZ_BAAAHT010000001.1"/>
</dbReference>
<dbReference type="Gene3D" id="1.10.10.10">
    <property type="entry name" value="Winged helix-like DNA-binding domain superfamily/Winged helix DNA-binding domain"/>
    <property type="match status" value="1"/>
</dbReference>
<evidence type="ECO:0000313" key="6">
    <source>
        <dbReference type="Proteomes" id="UP000776164"/>
    </source>
</evidence>
<feature type="domain" description="HTH gntR-type" evidence="4">
    <location>
        <begin position="7"/>
        <end position="75"/>
    </location>
</feature>
<dbReference type="SUPFAM" id="SSF48008">
    <property type="entry name" value="GntR ligand-binding domain-like"/>
    <property type="match status" value="1"/>
</dbReference>
<evidence type="ECO:0000256" key="1">
    <source>
        <dbReference type="ARBA" id="ARBA00023015"/>
    </source>
</evidence>
<gene>
    <name evidence="5" type="ORF">JOE66_000109</name>
</gene>
<dbReference type="GO" id="GO:0003677">
    <property type="term" value="F:DNA binding"/>
    <property type="evidence" value="ECO:0007669"/>
    <property type="project" value="UniProtKB-KW"/>
</dbReference>
<dbReference type="Pfam" id="PF00392">
    <property type="entry name" value="GntR"/>
    <property type="match status" value="1"/>
</dbReference>
<keyword evidence="2 5" id="KW-0238">DNA-binding</keyword>
<keyword evidence="1" id="KW-0805">Transcription regulation</keyword>
<comment type="caution">
    <text evidence="5">The sequence shown here is derived from an EMBL/GenBank/DDBJ whole genome shotgun (WGS) entry which is preliminary data.</text>
</comment>
<dbReference type="SMART" id="SM00895">
    <property type="entry name" value="FCD"/>
    <property type="match status" value="1"/>
</dbReference>
<dbReference type="InterPro" id="IPR036390">
    <property type="entry name" value="WH_DNA-bd_sf"/>
</dbReference>
<keyword evidence="6" id="KW-1185">Reference proteome</keyword>
<dbReference type="PANTHER" id="PTHR43537:SF5">
    <property type="entry name" value="UXU OPERON TRANSCRIPTIONAL REGULATOR"/>
    <property type="match status" value="1"/>
</dbReference>
<reference evidence="5 6" key="1">
    <citation type="submission" date="2021-01" db="EMBL/GenBank/DDBJ databases">
        <title>Sequencing the genomes of 1000 actinobacteria strains.</title>
        <authorList>
            <person name="Klenk H.-P."/>
        </authorList>
    </citation>
    <scope>NUCLEOTIDE SEQUENCE [LARGE SCALE GENOMIC DNA]</scope>
    <source>
        <strain evidence="5 6">DSM 13057</strain>
    </source>
</reference>
<dbReference type="InterPro" id="IPR011711">
    <property type="entry name" value="GntR_C"/>
</dbReference>
<dbReference type="InterPro" id="IPR000524">
    <property type="entry name" value="Tscrpt_reg_HTH_GntR"/>
</dbReference>
<dbReference type="PANTHER" id="PTHR43537">
    <property type="entry name" value="TRANSCRIPTIONAL REGULATOR, GNTR FAMILY"/>
    <property type="match status" value="1"/>
</dbReference>
<dbReference type="Pfam" id="PF07729">
    <property type="entry name" value="FCD"/>
    <property type="match status" value="1"/>
</dbReference>
<dbReference type="Gene3D" id="1.20.120.530">
    <property type="entry name" value="GntR ligand-binding domain-like"/>
    <property type="match status" value="1"/>
</dbReference>
<accession>A0ABS2L065</accession>
<dbReference type="PRINTS" id="PR00035">
    <property type="entry name" value="HTHGNTR"/>
</dbReference>
<proteinExistence type="predicted"/>
<dbReference type="InterPro" id="IPR008920">
    <property type="entry name" value="TF_FadR/GntR_C"/>
</dbReference>
<dbReference type="SMART" id="SM00345">
    <property type="entry name" value="HTH_GNTR"/>
    <property type="match status" value="1"/>
</dbReference>
<sequence>MSDESSLSQTDVVVFGIKQMILDGELTPGARLPIEKDLAPRLNVSRGSLREGVRALSIMGVLETRQGAGTFVTALDPSLLLAPMGFVVDLQHAAGIENVHTVRRILETAAAGRAVSQMTQSQLDEASRILDRSEVAISSDPIDHETALDCDIEFHRLISANSGNAVLAALIEALSSRTVRGRLWRAIADENALFVTLAEHRAILASIAKRDPEAAQLRMGAHLLAVEEFLAEHEPDQTAV</sequence>
<evidence type="ECO:0000256" key="3">
    <source>
        <dbReference type="ARBA" id="ARBA00023163"/>
    </source>
</evidence>
<keyword evidence="3" id="KW-0804">Transcription</keyword>
<evidence type="ECO:0000259" key="4">
    <source>
        <dbReference type="PROSITE" id="PS50949"/>
    </source>
</evidence>
<dbReference type="Proteomes" id="UP000776164">
    <property type="component" value="Unassembled WGS sequence"/>
</dbReference>
<dbReference type="SUPFAM" id="SSF46785">
    <property type="entry name" value="Winged helix' DNA-binding domain"/>
    <property type="match status" value="1"/>
</dbReference>
<dbReference type="InterPro" id="IPR036388">
    <property type="entry name" value="WH-like_DNA-bd_sf"/>
</dbReference>
<dbReference type="CDD" id="cd07377">
    <property type="entry name" value="WHTH_GntR"/>
    <property type="match status" value="1"/>
</dbReference>
<organism evidence="5 6">
    <name type="scientific">Subtercola frigoramans</name>
    <dbReference type="NCBI Taxonomy" id="120298"/>
    <lineage>
        <taxon>Bacteria</taxon>
        <taxon>Bacillati</taxon>
        <taxon>Actinomycetota</taxon>
        <taxon>Actinomycetes</taxon>
        <taxon>Micrococcales</taxon>
        <taxon>Microbacteriaceae</taxon>
        <taxon>Subtercola</taxon>
    </lineage>
</organism>
<dbReference type="EMBL" id="JAFBBU010000001">
    <property type="protein sequence ID" value="MBM7470475.1"/>
    <property type="molecule type" value="Genomic_DNA"/>
</dbReference>
<name>A0ABS2L065_9MICO</name>
<protein>
    <submittedName>
        <fullName evidence="5">DNA-binding FadR family transcriptional regulator</fullName>
    </submittedName>
</protein>
<dbReference type="PROSITE" id="PS50949">
    <property type="entry name" value="HTH_GNTR"/>
    <property type="match status" value="1"/>
</dbReference>
<evidence type="ECO:0000313" key="5">
    <source>
        <dbReference type="EMBL" id="MBM7470475.1"/>
    </source>
</evidence>